<proteinExistence type="predicted"/>
<feature type="region of interest" description="Disordered" evidence="1">
    <location>
        <begin position="252"/>
        <end position="271"/>
    </location>
</feature>
<protein>
    <submittedName>
        <fullName evidence="2">Uncharacterized protein</fullName>
    </submittedName>
</protein>
<name>A0A6G0U733_APHGL</name>
<evidence type="ECO:0000256" key="1">
    <source>
        <dbReference type="SAM" id="MobiDB-lite"/>
    </source>
</evidence>
<organism evidence="2 3">
    <name type="scientific">Aphis glycines</name>
    <name type="common">Soybean aphid</name>
    <dbReference type="NCBI Taxonomy" id="307491"/>
    <lineage>
        <taxon>Eukaryota</taxon>
        <taxon>Metazoa</taxon>
        <taxon>Ecdysozoa</taxon>
        <taxon>Arthropoda</taxon>
        <taxon>Hexapoda</taxon>
        <taxon>Insecta</taxon>
        <taxon>Pterygota</taxon>
        <taxon>Neoptera</taxon>
        <taxon>Paraneoptera</taxon>
        <taxon>Hemiptera</taxon>
        <taxon>Sternorrhyncha</taxon>
        <taxon>Aphidomorpha</taxon>
        <taxon>Aphidoidea</taxon>
        <taxon>Aphididae</taxon>
        <taxon>Aphidini</taxon>
        <taxon>Aphis</taxon>
        <taxon>Aphis</taxon>
    </lineage>
</organism>
<dbReference type="Proteomes" id="UP000475862">
    <property type="component" value="Unassembled WGS sequence"/>
</dbReference>
<reference evidence="2 3" key="1">
    <citation type="submission" date="2019-08" db="EMBL/GenBank/DDBJ databases">
        <title>The genome of the soybean aphid Biotype 1, its phylome, world population structure and adaptation to the North American continent.</title>
        <authorList>
            <person name="Giordano R."/>
            <person name="Donthu R.K."/>
            <person name="Hernandez A.G."/>
            <person name="Wright C.L."/>
            <person name="Zimin A.V."/>
        </authorList>
    </citation>
    <scope>NUCLEOTIDE SEQUENCE [LARGE SCALE GENOMIC DNA]</scope>
    <source>
        <tissue evidence="2">Whole aphids</tissue>
    </source>
</reference>
<gene>
    <name evidence="2" type="ORF">AGLY_001781</name>
</gene>
<evidence type="ECO:0000313" key="3">
    <source>
        <dbReference type="Proteomes" id="UP000475862"/>
    </source>
</evidence>
<sequence length="271" mass="30973">MRSRELPIQYYFLHNATTAKSSPAYRCDTAIVFQCTALNNKLPDRTRESLESPSPILAPRPCHARAEVRLLRLSGKQFCSIYREKYNRNRVDTANAITITKRRQDYCKSAKYALDTRTIYRGYRDNTTVQSLYSSQVRSNIIISLNDDVLSRYNCSDTTTTKTTTPTTAIPCALLLKTTLSDYIRFAVSRRRHDRRRRRRRQSAGSSVLLGSPLRAHVCVRACDRRRRRFRLDVCAPLVTAALVVTHEHRTSTFGRARYSSPPPSSSSSLS</sequence>
<dbReference type="EMBL" id="VYZN01000003">
    <property type="protein sequence ID" value="KAE9544092.1"/>
    <property type="molecule type" value="Genomic_DNA"/>
</dbReference>
<evidence type="ECO:0000313" key="2">
    <source>
        <dbReference type="EMBL" id="KAE9544092.1"/>
    </source>
</evidence>
<comment type="caution">
    <text evidence="2">The sequence shown here is derived from an EMBL/GenBank/DDBJ whole genome shotgun (WGS) entry which is preliminary data.</text>
</comment>
<accession>A0A6G0U733</accession>
<keyword evidence="3" id="KW-1185">Reference proteome</keyword>
<dbReference type="AlphaFoldDB" id="A0A6G0U733"/>